<accession>A0A1G2MSF8</accession>
<evidence type="ECO:0000313" key="2">
    <source>
        <dbReference type="Proteomes" id="UP000177943"/>
    </source>
</evidence>
<reference evidence="1 2" key="1">
    <citation type="journal article" date="2016" name="Nat. Commun.">
        <title>Thousands of microbial genomes shed light on interconnected biogeochemical processes in an aquifer system.</title>
        <authorList>
            <person name="Anantharaman K."/>
            <person name="Brown C.T."/>
            <person name="Hug L.A."/>
            <person name="Sharon I."/>
            <person name="Castelle C.J."/>
            <person name="Probst A.J."/>
            <person name="Thomas B.C."/>
            <person name="Singh A."/>
            <person name="Wilkins M.J."/>
            <person name="Karaoz U."/>
            <person name="Brodie E.L."/>
            <person name="Williams K.H."/>
            <person name="Hubbard S.S."/>
            <person name="Banfield J.F."/>
        </authorList>
    </citation>
    <scope>NUCLEOTIDE SEQUENCE [LARGE SCALE GENOMIC DNA]</scope>
</reference>
<dbReference type="Proteomes" id="UP000177943">
    <property type="component" value="Unassembled WGS sequence"/>
</dbReference>
<name>A0A1G2MSF8_9BACT</name>
<dbReference type="EMBL" id="MHRP01000026">
    <property type="protein sequence ID" value="OHA26808.1"/>
    <property type="molecule type" value="Genomic_DNA"/>
</dbReference>
<sequence>MKKPSPKKVSSSRDQYTVVLEGLRSDFKIFGESLDFVRDRVTRVESDTSIIKREVALIRHNQVTRDEFKFLESRVAALEKKVR</sequence>
<organism evidence="1 2">
    <name type="scientific">Candidatus Taylorbacteria bacterium RIFCSPHIGHO2_02_FULL_45_35</name>
    <dbReference type="NCBI Taxonomy" id="1802311"/>
    <lineage>
        <taxon>Bacteria</taxon>
        <taxon>Candidatus Tayloriibacteriota</taxon>
    </lineage>
</organism>
<comment type="caution">
    <text evidence="1">The sequence shown here is derived from an EMBL/GenBank/DDBJ whole genome shotgun (WGS) entry which is preliminary data.</text>
</comment>
<gene>
    <name evidence="1" type="ORF">A3D56_02665</name>
</gene>
<dbReference type="AlphaFoldDB" id="A0A1G2MSF8"/>
<protein>
    <submittedName>
        <fullName evidence="1">Uncharacterized protein</fullName>
    </submittedName>
</protein>
<evidence type="ECO:0000313" key="1">
    <source>
        <dbReference type="EMBL" id="OHA26808.1"/>
    </source>
</evidence>
<proteinExistence type="predicted"/>